<gene>
    <name evidence="2" type="ORF">OCV99_02005</name>
</gene>
<dbReference type="EMBL" id="JAOQJU010000001">
    <property type="protein sequence ID" value="MCU6685337.1"/>
    <property type="molecule type" value="Genomic_DNA"/>
</dbReference>
<evidence type="ECO:0000259" key="1">
    <source>
        <dbReference type="Pfam" id="PF05709"/>
    </source>
</evidence>
<dbReference type="InterPro" id="IPR006520">
    <property type="entry name" value="Dit_BPSPP_N"/>
</dbReference>
<dbReference type="Proteomes" id="UP001652431">
    <property type="component" value="Unassembled WGS sequence"/>
</dbReference>
<reference evidence="2 3" key="1">
    <citation type="journal article" date="2021" name="ISME Commun">
        <title>Automated analysis of genomic sequences facilitates high-throughput and comprehensive description of bacteria.</title>
        <authorList>
            <person name="Hitch T.C.A."/>
        </authorList>
    </citation>
    <scope>NUCLEOTIDE SEQUENCE [LARGE SCALE GENOMIC DNA]</scope>
    <source>
        <strain evidence="2 3">Sanger_03</strain>
    </source>
</reference>
<dbReference type="Gene3D" id="2.60.120.860">
    <property type="match status" value="1"/>
</dbReference>
<dbReference type="Gene3D" id="2.40.30.200">
    <property type="match status" value="1"/>
</dbReference>
<organism evidence="2 3">
    <name type="scientific">Dorea acetigenes</name>
    <dbReference type="NCBI Taxonomy" id="2981787"/>
    <lineage>
        <taxon>Bacteria</taxon>
        <taxon>Bacillati</taxon>
        <taxon>Bacillota</taxon>
        <taxon>Clostridia</taxon>
        <taxon>Lachnospirales</taxon>
        <taxon>Lachnospiraceae</taxon>
        <taxon>Dorea</taxon>
    </lineage>
</organism>
<proteinExistence type="predicted"/>
<dbReference type="InterPro" id="IPR008841">
    <property type="entry name" value="Siphovirus-type_tail_N"/>
</dbReference>
<name>A0ABT2RIW5_9FIRM</name>
<evidence type="ECO:0000313" key="3">
    <source>
        <dbReference type="Proteomes" id="UP001652431"/>
    </source>
</evidence>
<dbReference type="NCBIfam" id="TIGR01633">
    <property type="entry name" value="phi3626_gp14_N"/>
    <property type="match status" value="1"/>
</dbReference>
<sequence>MNGLSVRFNGVELNEILCVTDGYTVHDGADWSPETEKNGNAKGTQFVRTGYSYKKIVMPFAIQGELEEKYNKLQKILNVSAPEELIFENESDRAYYAIPIGTLDFNELNKNAGTGTITWLVPDGLAHATTETSFQAVANSSGVLEATIVNNGTESVPVDYTIQHQLPDGDSADNAENGFIGVVSEHGAIELGDIKELDGETKTKSVTLLNYRSYSDYMTNMGSGGIFYGDYGFDDGMEMEYLHEGTSWYGLNDSKTFNKPGWHGSARTVALPHVLGEDGTATNFALQGQAWFRPSDYTVNELGIMEYCIGDEDGKHLMSVRIAKWDPNRPEASILFCVGGKQMQEQVTYDPRYQNITTHDAGQFHMVKSGGKFEFCFEGYFRYNFPELAEKKAKTVSVFIGRREQYAIVDRMRMQYLTFRKDNVSEWHDIPNRYQPGDKVYIDGKAGKVYVNGIPSAGDIVKGSSFFQAPPGETKVQFYFSDFCTEKPEVTAKIRETYL</sequence>
<protein>
    <submittedName>
        <fullName evidence="2">Phage tail family protein</fullName>
    </submittedName>
</protein>
<comment type="caution">
    <text evidence="2">The sequence shown here is derived from an EMBL/GenBank/DDBJ whole genome shotgun (WGS) entry which is preliminary data.</text>
</comment>
<keyword evidence="3" id="KW-1185">Reference proteome</keyword>
<dbReference type="Pfam" id="PF05709">
    <property type="entry name" value="Sipho_tail"/>
    <property type="match status" value="1"/>
</dbReference>
<dbReference type="RefSeq" id="WP_158367635.1">
    <property type="nucleotide sequence ID" value="NZ_JAOQJU010000001.1"/>
</dbReference>
<accession>A0ABT2RIW5</accession>
<evidence type="ECO:0000313" key="2">
    <source>
        <dbReference type="EMBL" id="MCU6685337.1"/>
    </source>
</evidence>
<feature type="domain" description="Siphovirus-type tail component RIFT-related" evidence="1">
    <location>
        <begin position="32"/>
        <end position="118"/>
    </location>
</feature>